<dbReference type="InterPro" id="IPR050680">
    <property type="entry name" value="YpeA/RimI_acetyltransf"/>
</dbReference>
<dbReference type="EMBL" id="VAJM01000001">
    <property type="protein sequence ID" value="TLM96617.1"/>
    <property type="molecule type" value="Genomic_DNA"/>
</dbReference>
<evidence type="ECO:0000313" key="5">
    <source>
        <dbReference type="Proteomes" id="UP000305517"/>
    </source>
</evidence>
<dbReference type="AlphaFoldDB" id="A0A5R8WVS5"/>
<dbReference type="CDD" id="cd04301">
    <property type="entry name" value="NAT_SF"/>
    <property type="match status" value="1"/>
</dbReference>
<reference evidence="4 5" key="1">
    <citation type="submission" date="2019-05" db="EMBL/GenBank/DDBJ databases">
        <title>Hymenobacter edaphi sp. nov., isolated from abandoned arsenic-contaminated farmland soil.</title>
        <authorList>
            <person name="Nie L."/>
        </authorList>
    </citation>
    <scope>NUCLEOTIDE SEQUENCE [LARGE SCALE GENOMIC DNA]</scope>
    <source>
        <strain evidence="4 5">1-3-3-8</strain>
    </source>
</reference>
<gene>
    <name evidence="4" type="ORF">FDY95_01075</name>
</gene>
<sequence>MTFSADRLTSRTLLECSAAEQAAAMNCSFEQYIVPLRFDVASFQRRFRGEHLDAEASRLWYCDGELVGVVYISRRGWTSRVAAMGLVVEARGRGLGKPMLQTAIDEARQRGDRRIMLEVFTNNPAAIRLYERLGFGITRTLSGFGAPAGPASGAAPTHELTEADPAEVARQISRHSDADLPWMLAGETLAATTAPFVQAWQLGEQAYALVRPEADKTVLLSLVVPTAHRRQGWGTRLLRALEARYAGKPLLMPCLLPPGPGQALLRSCGWTQTALELYEMERPL</sequence>
<protein>
    <submittedName>
        <fullName evidence="4">GNAT family N-acetyltransferase</fullName>
    </submittedName>
</protein>
<dbReference type="Pfam" id="PF00583">
    <property type="entry name" value="Acetyltransf_1"/>
    <property type="match status" value="1"/>
</dbReference>
<keyword evidence="2" id="KW-0012">Acyltransferase</keyword>
<dbReference type="PROSITE" id="PS51186">
    <property type="entry name" value="GNAT"/>
    <property type="match status" value="1"/>
</dbReference>
<evidence type="ECO:0000259" key="3">
    <source>
        <dbReference type="PROSITE" id="PS51186"/>
    </source>
</evidence>
<dbReference type="RefSeq" id="WP_138074873.1">
    <property type="nucleotide sequence ID" value="NZ_VAJM01000001.1"/>
</dbReference>
<name>A0A5R8WVS5_9BACT</name>
<dbReference type="PANTHER" id="PTHR43420:SF47">
    <property type="entry name" value="N-ACETYLTRANSFERASE DOMAIN-CONTAINING PROTEIN"/>
    <property type="match status" value="1"/>
</dbReference>
<dbReference type="GO" id="GO:0016747">
    <property type="term" value="F:acyltransferase activity, transferring groups other than amino-acyl groups"/>
    <property type="evidence" value="ECO:0007669"/>
    <property type="project" value="InterPro"/>
</dbReference>
<dbReference type="SUPFAM" id="SSF55729">
    <property type="entry name" value="Acyl-CoA N-acyltransferases (Nat)"/>
    <property type="match status" value="2"/>
</dbReference>
<dbReference type="OrthoDB" id="4228396at2"/>
<dbReference type="InterPro" id="IPR000182">
    <property type="entry name" value="GNAT_dom"/>
</dbReference>
<dbReference type="Gene3D" id="3.40.630.30">
    <property type="match status" value="2"/>
</dbReference>
<proteinExistence type="predicted"/>
<keyword evidence="1 4" id="KW-0808">Transferase</keyword>
<organism evidence="4 5">
    <name type="scientific">Hymenobacter jeollabukensis</name>
    <dbReference type="NCBI Taxonomy" id="2025313"/>
    <lineage>
        <taxon>Bacteria</taxon>
        <taxon>Pseudomonadati</taxon>
        <taxon>Bacteroidota</taxon>
        <taxon>Cytophagia</taxon>
        <taxon>Cytophagales</taxon>
        <taxon>Hymenobacteraceae</taxon>
        <taxon>Hymenobacter</taxon>
    </lineage>
</organism>
<keyword evidence="5" id="KW-1185">Reference proteome</keyword>
<feature type="domain" description="N-acetyltransferase" evidence="3">
    <location>
        <begin position="8"/>
        <end position="167"/>
    </location>
</feature>
<evidence type="ECO:0000256" key="1">
    <source>
        <dbReference type="ARBA" id="ARBA00022679"/>
    </source>
</evidence>
<dbReference type="InterPro" id="IPR016181">
    <property type="entry name" value="Acyl_CoA_acyltransferase"/>
</dbReference>
<evidence type="ECO:0000256" key="2">
    <source>
        <dbReference type="ARBA" id="ARBA00023315"/>
    </source>
</evidence>
<evidence type="ECO:0000313" key="4">
    <source>
        <dbReference type="EMBL" id="TLM96617.1"/>
    </source>
</evidence>
<accession>A0A5R8WVS5</accession>
<dbReference type="PANTHER" id="PTHR43420">
    <property type="entry name" value="ACETYLTRANSFERASE"/>
    <property type="match status" value="1"/>
</dbReference>
<dbReference type="Proteomes" id="UP000305517">
    <property type="component" value="Unassembled WGS sequence"/>
</dbReference>
<comment type="caution">
    <text evidence="4">The sequence shown here is derived from an EMBL/GenBank/DDBJ whole genome shotgun (WGS) entry which is preliminary data.</text>
</comment>